<dbReference type="InterPro" id="IPR000873">
    <property type="entry name" value="AMP-dep_synth/lig_dom"/>
</dbReference>
<dbReference type="GO" id="GO:0006633">
    <property type="term" value="P:fatty acid biosynthetic process"/>
    <property type="evidence" value="ECO:0007669"/>
    <property type="project" value="TreeGrafter"/>
</dbReference>
<dbReference type="InterPro" id="IPR045851">
    <property type="entry name" value="AMP-bd_C_sf"/>
</dbReference>
<dbReference type="PROSITE" id="PS50075">
    <property type="entry name" value="CARRIER"/>
    <property type="match status" value="1"/>
</dbReference>
<dbReference type="Gene3D" id="3.40.50.1820">
    <property type="entry name" value="alpha/beta hydrolase"/>
    <property type="match status" value="1"/>
</dbReference>
<dbReference type="InterPro" id="IPR020802">
    <property type="entry name" value="TesA-like"/>
</dbReference>
<dbReference type="GeneID" id="54555147"/>
<dbReference type="Proteomes" id="UP000800097">
    <property type="component" value="Unassembled WGS sequence"/>
</dbReference>
<dbReference type="SMART" id="SM00824">
    <property type="entry name" value="PKS_TE"/>
    <property type="match status" value="1"/>
</dbReference>
<dbReference type="InterPro" id="IPR042099">
    <property type="entry name" value="ANL_N_sf"/>
</dbReference>
<dbReference type="InterPro" id="IPR009081">
    <property type="entry name" value="PP-bd_ACP"/>
</dbReference>
<dbReference type="Pfam" id="PF00550">
    <property type="entry name" value="PP-binding"/>
    <property type="match status" value="1"/>
</dbReference>
<evidence type="ECO:0000313" key="3">
    <source>
        <dbReference type="Proteomes" id="UP000800097"/>
    </source>
</evidence>
<dbReference type="Pfam" id="PF00975">
    <property type="entry name" value="Thioesterase"/>
    <property type="match status" value="1"/>
</dbReference>
<dbReference type="InterPro" id="IPR029058">
    <property type="entry name" value="AB_hydrolase_fold"/>
</dbReference>
<sequence length="925" mass="101701">MRCHTLPELLRKAAQGDPSRGLIFYPLGSSITTAPTLVSYREFLGQAKEKSERVAQLKEFAPGRPVLLHFDSHWENILWFWAILLANGVPVPTPPLSNVAEHRIKHLQSLSSLLGSPICITSTKFIPSFAGDHGIKLYTTRDLKFGLHLPNSDSMGGQTTGTDAEGLAALMLTSGSTGNAKAVRLRHSQILAALAGKASVRGLGLDTPFLNFTGMDHVAALTELHLHALYHGVDQIHVHASDLLCSPRLFLDLLSLHEVSRTFAPNFFLAQLLSSPDVKTPQKWDFSNLKWLVSGGEANNIDICREISSLLSRFGAPTNVLSPGFGMTEICGGAIYNVNCPQHDLQNGYAVASVGTCIEGIEMRITRPDSCSESFCAVINETGDLEVRGAVVFDGYFNDDVSTAAAFTQDGWFRTGDRAFIDSGGHLNMVGRTKDVMNINGVKISPADLQSSLEKSLECLVRRVICFPSTSSRTRTEQITVAYVPQNFPTNPNDAHKINAIIRQTSVLISGATPFTFALSSEMLLPVTTLGKISRAKMRSLFEGGIFDQDIKAYHETLSGVEFPSSNVVPNKTELMLLEDFRTAFGDRCDDIGVDECIFEVGITSVDLIRLKRQLDSRLDIDIAISALINNPTARSLAAAIADLQSSTKYNPVVTLRRGGNKTPLWLVHPGIGEVLVFLGLANHMDDRPVYALRARGFDDGPLFANIGEAVDTYCTAITSHQAKGPYAIAGYSYGTMLAFEIVKVLESRGAEVPFFGSFNLPPHIKTRMRQLTWNVCLLYLACFLDLVTDEYAESIEGELRRLDRRQALQRLLNISDANRLAELGMDEQKLTKWTDVAYGLQNMAVDYEASGMISSIDVFHAIPLRVAASSRADWIENHLSKWEDFCRTSPRFHEVGGEHYTMLSPTHVSRFSNTLNRALEARGI</sequence>
<dbReference type="SUPFAM" id="SSF56801">
    <property type="entry name" value="Acetyl-CoA synthetase-like"/>
    <property type="match status" value="1"/>
</dbReference>
<dbReference type="RefSeq" id="XP_033657765.1">
    <property type="nucleotide sequence ID" value="XM_033801972.1"/>
</dbReference>
<dbReference type="Gene3D" id="3.40.50.12780">
    <property type="entry name" value="N-terminal domain of ligase-like"/>
    <property type="match status" value="1"/>
</dbReference>
<accession>A0A6A6JV14</accession>
<dbReference type="Gene3D" id="1.10.1200.10">
    <property type="entry name" value="ACP-like"/>
    <property type="match status" value="1"/>
</dbReference>
<dbReference type="GO" id="GO:0031957">
    <property type="term" value="F:very long-chain fatty acid-CoA ligase activity"/>
    <property type="evidence" value="ECO:0007669"/>
    <property type="project" value="TreeGrafter"/>
</dbReference>
<dbReference type="EMBL" id="ML986485">
    <property type="protein sequence ID" value="KAF2280227.1"/>
    <property type="molecule type" value="Genomic_DNA"/>
</dbReference>
<dbReference type="SUPFAM" id="SSF47336">
    <property type="entry name" value="ACP-like"/>
    <property type="match status" value="1"/>
</dbReference>
<reference evidence="2" key="1">
    <citation type="journal article" date="2020" name="Stud. Mycol.">
        <title>101 Dothideomycetes genomes: a test case for predicting lifestyles and emergence of pathogens.</title>
        <authorList>
            <person name="Haridas S."/>
            <person name="Albert R."/>
            <person name="Binder M."/>
            <person name="Bloem J."/>
            <person name="Labutti K."/>
            <person name="Salamov A."/>
            <person name="Andreopoulos B."/>
            <person name="Baker S."/>
            <person name="Barry K."/>
            <person name="Bills G."/>
            <person name="Bluhm B."/>
            <person name="Cannon C."/>
            <person name="Castanera R."/>
            <person name="Culley D."/>
            <person name="Daum C."/>
            <person name="Ezra D."/>
            <person name="Gonzalez J."/>
            <person name="Henrissat B."/>
            <person name="Kuo A."/>
            <person name="Liang C."/>
            <person name="Lipzen A."/>
            <person name="Lutzoni F."/>
            <person name="Magnuson J."/>
            <person name="Mondo S."/>
            <person name="Nolan M."/>
            <person name="Ohm R."/>
            <person name="Pangilinan J."/>
            <person name="Park H.-J."/>
            <person name="Ramirez L."/>
            <person name="Alfaro M."/>
            <person name="Sun H."/>
            <person name="Tritt A."/>
            <person name="Yoshinaga Y."/>
            <person name="Zwiers L.-H."/>
            <person name="Turgeon B."/>
            <person name="Goodwin S."/>
            <person name="Spatafora J."/>
            <person name="Crous P."/>
            <person name="Grigoriev I."/>
        </authorList>
    </citation>
    <scope>NUCLEOTIDE SEQUENCE</scope>
    <source>
        <strain evidence="2">CBS 379.55</strain>
    </source>
</reference>
<dbReference type="Gene3D" id="3.30.300.30">
    <property type="match status" value="1"/>
</dbReference>
<evidence type="ECO:0000313" key="2">
    <source>
        <dbReference type="EMBL" id="KAF2280227.1"/>
    </source>
</evidence>
<dbReference type="SUPFAM" id="SSF53474">
    <property type="entry name" value="alpha/beta-Hydrolases"/>
    <property type="match status" value="1"/>
</dbReference>
<dbReference type="Pfam" id="PF00501">
    <property type="entry name" value="AMP-binding"/>
    <property type="match status" value="1"/>
</dbReference>
<dbReference type="PANTHER" id="PTHR24096:SF267">
    <property type="entry name" value="MALONATE--COA LIGASE ACSF3, MITOCHONDRIAL"/>
    <property type="match status" value="1"/>
</dbReference>
<feature type="domain" description="Carrier" evidence="1">
    <location>
        <begin position="568"/>
        <end position="645"/>
    </location>
</feature>
<protein>
    <submittedName>
        <fullName evidence="2">Acetyl-CoA synthetase-like protein</fullName>
    </submittedName>
</protein>
<dbReference type="PROSITE" id="PS00455">
    <property type="entry name" value="AMP_BINDING"/>
    <property type="match status" value="1"/>
</dbReference>
<dbReference type="InterPro" id="IPR036736">
    <property type="entry name" value="ACP-like_sf"/>
</dbReference>
<name>A0A6A6JV14_WESOR</name>
<organism evidence="2 3">
    <name type="scientific">Westerdykella ornata</name>
    <dbReference type="NCBI Taxonomy" id="318751"/>
    <lineage>
        <taxon>Eukaryota</taxon>
        <taxon>Fungi</taxon>
        <taxon>Dikarya</taxon>
        <taxon>Ascomycota</taxon>
        <taxon>Pezizomycotina</taxon>
        <taxon>Dothideomycetes</taxon>
        <taxon>Pleosporomycetidae</taxon>
        <taxon>Pleosporales</taxon>
        <taxon>Sporormiaceae</taxon>
        <taxon>Westerdykella</taxon>
    </lineage>
</organism>
<dbReference type="OrthoDB" id="10253869at2759"/>
<dbReference type="PANTHER" id="PTHR24096">
    <property type="entry name" value="LONG-CHAIN-FATTY-ACID--COA LIGASE"/>
    <property type="match status" value="1"/>
</dbReference>
<dbReference type="AlphaFoldDB" id="A0A6A6JV14"/>
<dbReference type="InterPro" id="IPR001031">
    <property type="entry name" value="Thioesterase"/>
</dbReference>
<keyword evidence="3" id="KW-1185">Reference proteome</keyword>
<proteinExistence type="predicted"/>
<dbReference type="InterPro" id="IPR020845">
    <property type="entry name" value="AMP-binding_CS"/>
</dbReference>
<evidence type="ECO:0000259" key="1">
    <source>
        <dbReference type="PROSITE" id="PS50075"/>
    </source>
</evidence>
<gene>
    <name evidence="2" type="ORF">EI97DRAFT_477944</name>
</gene>